<dbReference type="InterPro" id="IPR016181">
    <property type="entry name" value="Acyl_CoA_acyltransferase"/>
</dbReference>
<evidence type="ECO:0000256" key="1">
    <source>
        <dbReference type="ARBA" id="ARBA00022490"/>
    </source>
</evidence>
<name>A0A381N2X1_9ZZZZ</name>
<feature type="domain" description="N-end aminoacyl transferase N-terminal" evidence="4">
    <location>
        <begin position="15"/>
        <end position="83"/>
    </location>
</feature>
<dbReference type="HAMAP" id="MF_00689">
    <property type="entry name" value="Bpt"/>
    <property type="match status" value="1"/>
</dbReference>
<dbReference type="GO" id="GO:0071596">
    <property type="term" value="P:ubiquitin-dependent protein catabolic process via the N-end rule pathway"/>
    <property type="evidence" value="ECO:0007669"/>
    <property type="project" value="InterPro"/>
</dbReference>
<dbReference type="PANTHER" id="PTHR21367:SF1">
    <property type="entry name" value="ARGINYL-TRNA--PROTEIN TRANSFERASE 1"/>
    <property type="match status" value="1"/>
</dbReference>
<keyword evidence="2" id="KW-0808">Transferase</keyword>
<dbReference type="InterPro" id="IPR030700">
    <property type="entry name" value="N-end_Aminoacyl_Trfase"/>
</dbReference>
<evidence type="ECO:0000256" key="3">
    <source>
        <dbReference type="ARBA" id="ARBA00023315"/>
    </source>
</evidence>
<dbReference type="GO" id="GO:0008914">
    <property type="term" value="F:leucyl-tRNA--protein transferase activity"/>
    <property type="evidence" value="ECO:0007669"/>
    <property type="project" value="InterPro"/>
</dbReference>
<dbReference type="AlphaFoldDB" id="A0A381N2X1"/>
<dbReference type="EMBL" id="UINC01000096">
    <property type="protein sequence ID" value="SUZ48960.1"/>
    <property type="molecule type" value="Genomic_DNA"/>
</dbReference>
<sequence>MSGIHVKLYQTDNGPCPYRDDKTWHNLSFQTSELPPDGYTSLLNQGFRRSGLSIYHPVCSGCQSCIPIRVDVQNFSQNKGQRRTWRKNKGVRVEHHQLQFNQQDFELYQRYQKDWHRLETLVSEIEYYEFLIESPVTTEILRYYSADKLIGVGWIDRLAELISSVYFVFDPEYVSKRLGVFSLLYEIEYARFLDIRWLYLGYWVENTPKMNYKADFKPAQILRDSRWIPFKAQQR</sequence>
<evidence type="ECO:0000313" key="6">
    <source>
        <dbReference type="EMBL" id="SUZ48960.1"/>
    </source>
</evidence>
<dbReference type="NCBIfam" id="NF002346">
    <property type="entry name" value="PRK01305.2-3"/>
    <property type="match status" value="1"/>
</dbReference>
<evidence type="ECO:0008006" key="7">
    <source>
        <dbReference type="Google" id="ProtNLM"/>
    </source>
</evidence>
<keyword evidence="3" id="KW-0012">Acyltransferase</keyword>
<gene>
    <name evidence="6" type="ORF">METZ01_LOCUS1814</name>
</gene>
<dbReference type="GO" id="GO:0005737">
    <property type="term" value="C:cytoplasm"/>
    <property type="evidence" value="ECO:0007669"/>
    <property type="project" value="TreeGrafter"/>
</dbReference>
<keyword evidence="1" id="KW-0963">Cytoplasm</keyword>
<feature type="domain" description="N-end rule aminoacyl transferase C-terminal" evidence="5">
    <location>
        <begin position="104"/>
        <end position="222"/>
    </location>
</feature>
<organism evidence="6">
    <name type="scientific">marine metagenome</name>
    <dbReference type="NCBI Taxonomy" id="408172"/>
    <lineage>
        <taxon>unclassified sequences</taxon>
        <taxon>metagenomes</taxon>
        <taxon>ecological metagenomes</taxon>
    </lineage>
</organism>
<dbReference type="SUPFAM" id="SSF55729">
    <property type="entry name" value="Acyl-CoA N-acyltransferases (Nat)"/>
    <property type="match status" value="1"/>
</dbReference>
<dbReference type="Pfam" id="PF04377">
    <property type="entry name" value="ATE_C"/>
    <property type="match status" value="1"/>
</dbReference>
<dbReference type="PIRSF" id="PIRSF037208">
    <property type="entry name" value="ATE_pro_prd"/>
    <property type="match status" value="1"/>
</dbReference>
<dbReference type="InterPro" id="IPR017138">
    <property type="entry name" value="Asp_Glu_LeuTrfase"/>
</dbReference>
<dbReference type="InterPro" id="IPR007472">
    <property type="entry name" value="N-end_Aminoacyl_Trfase_C"/>
</dbReference>
<dbReference type="PANTHER" id="PTHR21367">
    <property type="entry name" value="ARGININE-TRNA-PROTEIN TRANSFERASE 1"/>
    <property type="match status" value="1"/>
</dbReference>
<dbReference type="Pfam" id="PF04376">
    <property type="entry name" value="ATE_N"/>
    <property type="match status" value="1"/>
</dbReference>
<evidence type="ECO:0000256" key="2">
    <source>
        <dbReference type="ARBA" id="ARBA00022679"/>
    </source>
</evidence>
<evidence type="ECO:0000259" key="5">
    <source>
        <dbReference type="Pfam" id="PF04377"/>
    </source>
</evidence>
<evidence type="ECO:0000259" key="4">
    <source>
        <dbReference type="Pfam" id="PF04376"/>
    </source>
</evidence>
<proteinExistence type="inferred from homology"/>
<protein>
    <recommendedName>
        <fullName evidence="7">Aspartate/glutamate leucyltransferase</fullName>
    </recommendedName>
</protein>
<reference evidence="6" key="1">
    <citation type="submission" date="2018-05" db="EMBL/GenBank/DDBJ databases">
        <authorList>
            <person name="Lanie J.A."/>
            <person name="Ng W.-L."/>
            <person name="Kazmierczak K.M."/>
            <person name="Andrzejewski T.M."/>
            <person name="Davidsen T.M."/>
            <person name="Wayne K.J."/>
            <person name="Tettelin H."/>
            <person name="Glass J.I."/>
            <person name="Rusch D."/>
            <person name="Podicherti R."/>
            <person name="Tsui H.-C.T."/>
            <person name="Winkler M.E."/>
        </authorList>
    </citation>
    <scope>NUCLEOTIDE SEQUENCE</scope>
</reference>
<accession>A0A381N2X1</accession>
<dbReference type="GO" id="GO:0004057">
    <property type="term" value="F:arginyl-tRNA--protein transferase activity"/>
    <property type="evidence" value="ECO:0007669"/>
    <property type="project" value="InterPro"/>
</dbReference>
<dbReference type="InterPro" id="IPR007471">
    <property type="entry name" value="N-end_Aminoacyl_Trfase_N"/>
</dbReference>